<dbReference type="RefSeq" id="WP_000003970.1">
    <property type="nucleotide sequence ID" value="NC_009456.1"/>
</dbReference>
<sequence>MSERKRPQLLIVFVPRRSSYQEWSELTELRLSLSGFATNGLYGA</sequence>
<accession>A0A0H3AEW3</accession>
<proteinExistence type="predicted"/>
<dbReference type="KEGG" id="vcr:VC395_A0881"/>
<dbReference type="EMBL" id="CP000626">
    <property type="protein sequence ID" value="ABQ18914.1"/>
    <property type="molecule type" value="Genomic_DNA"/>
</dbReference>
<organism evidence="1 2">
    <name type="scientific">Vibrio cholerae serotype O1 (strain ATCC 39541 / Classical Ogawa 395 / O395)</name>
    <dbReference type="NCBI Taxonomy" id="345073"/>
    <lineage>
        <taxon>Bacteria</taxon>
        <taxon>Pseudomonadati</taxon>
        <taxon>Pseudomonadota</taxon>
        <taxon>Gammaproteobacteria</taxon>
        <taxon>Vibrionales</taxon>
        <taxon>Vibrionaceae</taxon>
        <taxon>Vibrio</taxon>
    </lineage>
</organism>
<evidence type="ECO:0000313" key="2">
    <source>
        <dbReference type="Proteomes" id="UP000000249"/>
    </source>
</evidence>
<gene>
    <name evidence="1" type="ordered locus">VC0395_0380</name>
</gene>
<protein>
    <submittedName>
        <fullName evidence="1">Uncharacterized protein</fullName>
    </submittedName>
</protein>
<name>A0A0H3AEW3_VIBC3</name>
<dbReference type="KEGG" id="vco:VC0395_0380"/>
<evidence type="ECO:0000313" key="1">
    <source>
        <dbReference type="EMBL" id="ABQ18914.1"/>
    </source>
</evidence>
<dbReference type="AlphaFoldDB" id="A0A0H3AEW3"/>
<dbReference type="Proteomes" id="UP000000249">
    <property type="component" value="Chromosome 2"/>
</dbReference>
<reference evidence="1 2" key="1">
    <citation type="submission" date="2007-03" db="EMBL/GenBank/DDBJ databases">
        <authorList>
            <person name="Heidelberg J."/>
        </authorList>
    </citation>
    <scope>NUCLEOTIDE SEQUENCE [LARGE SCALE GENOMIC DNA]</scope>
    <source>
        <strain evidence="2">ATCC 39541 / Classical Ogawa 395 / O395</strain>
    </source>
</reference>
<dbReference type="PATRIC" id="fig|345073.21.peg.3610"/>